<dbReference type="RefSeq" id="WP_150863850.1">
    <property type="nucleotide sequence ID" value="NZ_VYXP01000004.1"/>
</dbReference>
<evidence type="ECO:0000256" key="3">
    <source>
        <dbReference type="ARBA" id="ARBA00022741"/>
    </source>
</evidence>
<name>A0A5N0TFL9_9GAMM</name>
<dbReference type="GO" id="GO:0015949">
    <property type="term" value="P:nucleobase-containing small molecule interconversion"/>
    <property type="evidence" value="ECO:0007669"/>
    <property type="project" value="TreeGrafter"/>
</dbReference>
<evidence type="ECO:0000256" key="7">
    <source>
        <dbReference type="ARBA" id="ARBA00048478"/>
    </source>
</evidence>
<dbReference type="CDD" id="cd02020">
    <property type="entry name" value="CMPK"/>
    <property type="match status" value="1"/>
</dbReference>
<evidence type="ECO:0000256" key="5">
    <source>
        <dbReference type="ARBA" id="ARBA00022840"/>
    </source>
</evidence>
<reference evidence="10 11" key="1">
    <citation type="submission" date="2019-09" db="EMBL/GenBank/DDBJ databases">
        <title>Wenzhouxiangella sp. Genome sequencing and assembly.</title>
        <authorList>
            <person name="Zhang R."/>
        </authorList>
    </citation>
    <scope>NUCLEOTIDE SEQUENCE [LARGE SCALE GENOMIC DNA]</scope>
    <source>
        <strain evidence="10 11">W260</strain>
    </source>
</reference>
<evidence type="ECO:0000256" key="6">
    <source>
        <dbReference type="ARBA" id="ARBA00047615"/>
    </source>
</evidence>
<dbReference type="GO" id="GO:0005524">
    <property type="term" value="F:ATP binding"/>
    <property type="evidence" value="ECO:0007669"/>
    <property type="project" value="UniProtKB-UniRule"/>
</dbReference>
<comment type="similarity">
    <text evidence="1 8">Belongs to the cytidylate kinase family. Type 1 subfamily.</text>
</comment>
<feature type="domain" description="Cytidylate kinase" evidence="9">
    <location>
        <begin position="11"/>
        <end position="224"/>
    </location>
</feature>
<keyword evidence="3 8" id="KW-0547">Nucleotide-binding</keyword>
<keyword evidence="8" id="KW-0963">Cytoplasm</keyword>
<dbReference type="InterPro" id="IPR003136">
    <property type="entry name" value="Cytidylate_kin"/>
</dbReference>
<feature type="binding site" evidence="8">
    <location>
        <begin position="15"/>
        <end position="23"/>
    </location>
    <ligand>
        <name>ATP</name>
        <dbReference type="ChEBI" id="CHEBI:30616"/>
    </ligand>
</feature>
<dbReference type="PANTHER" id="PTHR21299:SF2">
    <property type="entry name" value="CYTIDYLATE KINASE"/>
    <property type="match status" value="1"/>
</dbReference>
<organism evidence="10 11">
    <name type="scientific">Marinihelvus fidelis</name>
    <dbReference type="NCBI Taxonomy" id="2613842"/>
    <lineage>
        <taxon>Bacteria</taxon>
        <taxon>Pseudomonadati</taxon>
        <taxon>Pseudomonadota</taxon>
        <taxon>Gammaproteobacteria</taxon>
        <taxon>Chromatiales</taxon>
        <taxon>Wenzhouxiangellaceae</taxon>
        <taxon>Marinihelvus</taxon>
    </lineage>
</organism>
<evidence type="ECO:0000259" key="9">
    <source>
        <dbReference type="Pfam" id="PF02224"/>
    </source>
</evidence>
<comment type="catalytic activity">
    <reaction evidence="7 8">
        <text>CMP + ATP = CDP + ADP</text>
        <dbReference type="Rhea" id="RHEA:11600"/>
        <dbReference type="ChEBI" id="CHEBI:30616"/>
        <dbReference type="ChEBI" id="CHEBI:58069"/>
        <dbReference type="ChEBI" id="CHEBI:60377"/>
        <dbReference type="ChEBI" id="CHEBI:456216"/>
        <dbReference type="EC" id="2.7.4.25"/>
    </reaction>
</comment>
<dbReference type="SUPFAM" id="SSF52540">
    <property type="entry name" value="P-loop containing nucleoside triphosphate hydrolases"/>
    <property type="match status" value="1"/>
</dbReference>
<evidence type="ECO:0000256" key="8">
    <source>
        <dbReference type="HAMAP-Rule" id="MF_00238"/>
    </source>
</evidence>
<comment type="catalytic activity">
    <reaction evidence="6 8">
        <text>dCMP + ATP = dCDP + ADP</text>
        <dbReference type="Rhea" id="RHEA:25094"/>
        <dbReference type="ChEBI" id="CHEBI:30616"/>
        <dbReference type="ChEBI" id="CHEBI:57566"/>
        <dbReference type="ChEBI" id="CHEBI:58593"/>
        <dbReference type="ChEBI" id="CHEBI:456216"/>
        <dbReference type="EC" id="2.7.4.25"/>
    </reaction>
</comment>
<gene>
    <name evidence="8" type="primary">cmk</name>
    <name evidence="10" type="ORF">F3N42_07775</name>
</gene>
<dbReference type="InterPro" id="IPR027417">
    <property type="entry name" value="P-loop_NTPase"/>
</dbReference>
<dbReference type="GO" id="GO:0036430">
    <property type="term" value="F:CMP kinase activity"/>
    <property type="evidence" value="ECO:0007669"/>
    <property type="project" value="RHEA"/>
</dbReference>
<dbReference type="HAMAP" id="MF_00238">
    <property type="entry name" value="Cytidyl_kinase_type1"/>
    <property type="match status" value="1"/>
</dbReference>
<dbReference type="AlphaFoldDB" id="A0A5N0TFL9"/>
<keyword evidence="5 8" id="KW-0067">ATP-binding</keyword>
<dbReference type="EC" id="2.7.4.25" evidence="8"/>
<evidence type="ECO:0000256" key="2">
    <source>
        <dbReference type="ARBA" id="ARBA00022679"/>
    </source>
</evidence>
<dbReference type="Pfam" id="PF02224">
    <property type="entry name" value="Cytidylate_kin"/>
    <property type="match status" value="1"/>
</dbReference>
<dbReference type="GO" id="GO:0005829">
    <property type="term" value="C:cytosol"/>
    <property type="evidence" value="ECO:0007669"/>
    <property type="project" value="TreeGrafter"/>
</dbReference>
<sequence>MKNPADAIPVITIDGPVGSGKGTIAARLAERLGWHLLDSGALYRLVALSAMDGGVAAEDEAALERLAAELDAVFRFEQGALRIFLQGREVTGAIREEAVSTLASRVASVGAVRDALEKRQRAFRQAPGLVADGRDMGTVIFPDAKLKIFLTANVQARAERRYKQLKEKGESVNLSRLFGDLEARDRRDTQRDVAPLKPAPDAVTIDSTAMSIEEVVHAVVKLAEERYPSS</sequence>
<accession>A0A5N0TFL9</accession>
<comment type="subcellular location">
    <subcellularLocation>
        <location evidence="8">Cytoplasm</location>
    </subcellularLocation>
</comment>
<evidence type="ECO:0000256" key="4">
    <source>
        <dbReference type="ARBA" id="ARBA00022777"/>
    </source>
</evidence>
<dbReference type="EMBL" id="VYXP01000004">
    <property type="protein sequence ID" value="KAA9132059.1"/>
    <property type="molecule type" value="Genomic_DNA"/>
</dbReference>
<dbReference type="GO" id="GO:0036431">
    <property type="term" value="F:dCMP kinase activity"/>
    <property type="evidence" value="ECO:0007669"/>
    <property type="project" value="InterPro"/>
</dbReference>
<evidence type="ECO:0000313" key="11">
    <source>
        <dbReference type="Proteomes" id="UP000325372"/>
    </source>
</evidence>
<comment type="caution">
    <text evidence="10">The sequence shown here is derived from an EMBL/GenBank/DDBJ whole genome shotgun (WGS) entry which is preliminary data.</text>
</comment>
<keyword evidence="4 8" id="KW-0418">Kinase</keyword>
<dbReference type="InterPro" id="IPR011994">
    <property type="entry name" value="Cytidylate_kinase_dom"/>
</dbReference>
<protein>
    <recommendedName>
        <fullName evidence="8">Cytidylate kinase</fullName>
        <shortName evidence="8">CK</shortName>
        <ecNumber evidence="8">2.7.4.25</ecNumber>
    </recommendedName>
    <alternativeName>
        <fullName evidence="8">Cytidine monophosphate kinase</fullName>
        <shortName evidence="8">CMP kinase</shortName>
    </alternativeName>
</protein>
<keyword evidence="2 8" id="KW-0808">Transferase</keyword>
<dbReference type="NCBIfam" id="TIGR00017">
    <property type="entry name" value="cmk"/>
    <property type="match status" value="1"/>
</dbReference>
<dbReference type="PANTHER" id="PTHR21299">
    <property type="entry name" value="CYTIDYLATE KINASE/PANTOATE-BETA-ALANINE LIGASE"/>
    <property type="match status" value="1"/>
</dbReference>
<dbReference type="Gene3D" id="3.40.50.300">
    <property type="entry name" value="P-loop containing nucleotide triphosphate hydrolases"/>
    <property type="match status" value="1"/>
</dbReference>
<dbReference type="GO" id="GO:0006220">
    <property type="term" value="P:pyrimidine nucleotide metabolic process"/>
    <property type="evidence" value="ECO:0007669"/>
    <property type="project" value="UniProtKB-UniRule"/>
</dbReference>
<evidence type="ECO:0000313" key="10">
    <source>
        <dbReference type="EMBL" id="KAA9132059.1"/>
    </source>
</evidence>
<keyword evidence="11" id="KW-1185">Reference proteome</keyword>
<dbReference type="Proteomes" id="UP000325372">
    <property type="component" value="Unassembled WGS sequence"/>
</dbReference>
<evidence type="ECO:0000256" key="1">
    <source>
        <dbReference type="ARBA" id="ARBA00009427"/>
    </source>
</evidence>
<proteinExistence type="inferred from homology"/>